<dbReference type="InterPro" id="IPR005569">
    <property type="entry name" value="Arc_DNA-bd_dom"/>
</dbReference>
<gene>
    <name evidence="2" type="ORF">BWK73_05810</name>
</gene>
<reference evidence="2 3" key="1">
    <citation type="submission" date="2017-01" db="EMBL/GenBank/DDBJ databases">
        <title>Novel large sulfur bacteria in the metagenomes of groundwater-fed chemosynthetic microbial mats in the Lake Huron basin.</title>
        <authorList>
            <person name="Sharrar A.M."/>
            <person name="Flood B.E."/>
            <person name="Bailey J.V."/>
            <person name="Jones D.S."/>
            <person name="Biddanda B."/>
            <person name="Ruberg S.A."/>
            <person name="Marcus D.N."/>
            <person name="Dick G.J."/>
        </authorList>
    </citation>
    <scope>NUCLEOTIDE SEQUENCE [LARGE SCALE GENOMIC DNA]</scope>
    <source>
        <strain evidence="2">A8</strain>
    </source>
</reference>
<dbReference type="Pfam" id="PF03869">
    <property type="entry name" value="Arc"/>
    <property type="match status" value="1"/>
</dbReference>
<dbReference type="EMBL" id="MTEJ01000011">
    <property type="protein sequence ID" value="OQX15723.1"/>
    <property type="molecule type" value="Genomic_DNA"/>
</dbReference>
<protein>
    <recommendedName>
        <fullName evidence="1">Arc-like DNA binding domain-containing protein</fullName>
    </recommendedName>
</protein>
<name>A0A1Y1QWV4_9GAMM</name>
<proteinExistence type="predicted"/>
<dbReference type="InterPro" id="IPR013321">
    <property type="entry name" value="Arc_rbn_hlx_hlx"/>
</dbReference>
<dbReference type="InterPro" id="IPR010985">
    <property type="entry name" value="Ribbon_hlx_hlx"/>
</dbReference>
<evidence type="ECO:0000313" key="3">
    <source>
        <dbReference type="Proteomes" id="UP000192491"/>
    </source>
</evidence>
<evidence type="ECO:0000313" key="2">
    <source>
        <dbReference type="EMBL" id="OQX15723.1"/>
    </source>
</evidence>
<dbReference type="Proteomes" id="UP000192491">
    <property type="component" value="Unassembled WGS sequence"/>
</dbReference>
<organism evidence="2 3">
    <name type="scientific">Thiothrix lacustris</name>
    <dbReference type="NCBI Taxonomy" id="525917"/>
    <lineage>
        <taxon>Bacteria</taxon>
        <taxon>Pseudomonadati</taxon>
        <taxon>Pseudomonadota</taxon>
        <taxon>Gammaproteobacteria</taxon>
        <taxon>Thiotrichales</taxon>
        <taxon>Thiotrichaceae</taxon>
        <taxon>Thiothrix</taxon>
    </lineage>
</organism>
<accession>A0A1Y1QWV4</accession>
<sequence>MSKEPQQVNPYPIRLTKELREKLDTAAKAAGRSLNAEMLLRLEASFLEQSTDAPPLTVDDVRQIAREEIKHVLKHDSEGFLIGDRIDDADLPKEFKSIQKSKDKRRQ</sequence>
<dbReference type="GO" id="GO:0006355">
    <property type="term" value="P:regulation of DNA-templated transcription"/>
    <property type="evidence" value="ECO:0007669"/>
    <property type="project" value="InterPro"/>
</dbReference>
<dbReference type="SUPFAM" id="SSF47598">
    <property type="entry name" value="Ribbon-helix-helix"/>
    <property type="match status" value="1"/>
</dbReference>
<dbReference type="AlphaFoldDB" id="A0A1Y1QWV4"/>
<comment type="caution">
    <text evidence="2">The sequence shown here is derived from an EMBL/GenBank/DDBJ whole genome shotgun (WGS) entry which is preliminary data.</text>
</comment>
<dbReference type="GO" id="GO:0003677">
    <property type="term" value="F:DNA binding"/>
    <property type="evidence" value="ECO:0007669"/>
    <property type="project" value="InterPro"/>
</dbReference>
<feature type="domain" description="Arc-like DNA binding" evidence="1">
    <location>
        <begin position="11"/>
        <end position="50"/>
    </location>
</feature>
<evidence type="ECO:0000259" key="1">
    <source>
        <dbReference type="Pfam" id="PF03869"/>
    </source>
</evidence>
<dbReference type="Gene3D" id="1.10.1220.10">
    <property type="entry name" value="Met repressor-like"/>
    <property type="match status" value="1"/>
</dbReference>